<protein>
    <submittedName>
        <fullName evidence="1">Uncharacterized protein</fullName>
    </submittedName>
</protein>
<reference evidence="1" key="1">
    <citation type="submission" date="2018-02" db="EMBL/GenBank/DDBJ databases">
        <title>Rhizophora mucronata_Transcriptome.</title>
        <authorList>
            <person name="Meera S.P."/>
            <person name="Sreeshan A."/>
            <person name="Augustine A."/>
        </authorList>
    </citation>
    <scope>NUCLEOTIDE SEQUENCE</scope>
    <source>
        <tissue evidence="1">Leaf</tissue>
    </source>
</reference>
<organism evidence="1">
    <name type="scientific">Rhizophora mucronata</name>
    <name type="common">Asiatic mangrove</name>
    <dbReference type="NCBI Taxonomy" id="61149"/>
    <lineage>
        <taxon>Eukaryota</taxon>
        <taxon>Viridiplantae</taxon>
        <taxon>Streptophyta</taxon>
        <taxon>Embryophyta</taxon>
        <taxon>Tracheophyta</taxon>
        <taxon>Spermatophyta</taxon>
        <taxon>Magnoliopsida</taxon>
        <taxon>eudicotyledons</taxon>
        <taxon>Gunneridae</taxon>
        <taxon>Pentapetalae</taxon>
        <taxon>rosids</taxon>
        <taxon>fabids</taxon>
        <taxon>Malpighiales</taxon>
        <taxon>Rhizophoraceae</taxon>
        <taxon>Rhizophora</taxon>
    </lineage>
</organism>
<accession>A0A2P2PGC4</accession>
<sequence length="25" mass="2901">MKLTIIMQAINPRFTSFISSKNFNV</sequence>
<evidence type="ECO:0000313" key="1">
    <source>
        <dbReference type="EMBL" id="MBX53803.1"/>
    </source>
</evidence>
<dbReference type="AlphaFoldDB" id="A0A2P2PGC4"/>
<name>A0A2P2PGC4_RHIMU</name>
<dbReference type="EMBL" id="GGEC01073319">
    <property type="protein sequence ID" value="MBX53803.1"/>
    <property type="molecule type" value="Transcribed_RNA"/>
</dbReference>
<proteinExistence type="predicted"/>